<keyword evidence="1" id="KW-0732">Signal</keyword>
<keyword evidence="3" id="KW-1185">Reference proteome</keyword>
<evidence type="ECO:0008006" key="4">
    <source>
        <dbReference type="Google" id="ProtNLM"/>
    </source>
</evidence>
<name>A0ABS0HYV8_9BACT</name>
<dbReference type="Proteomes" id="UP000618931">
    <property type="component" value="Unassembled WGS sequence"/>
</dbReference>
<accession>A0ABS0HYV8</accession>
<organism evidence="2 3">
    <name type="scientific">Hymenobacter ruricola</name>
    <dbReference type="NCBI Taxonomy" id="2791023"/>
    <lineage>
        <taxon>Bacteria</taxon>
        <taxon>Pseudomonadati</taxon>
        <taxon>Bacteroidota</taxon>
        <taxon>Cytophagia</taxon>
        <taxon>Cytophagales</taxon>
        <taxon>Hymenobacteraceae</taxon>
        <taxon>Hymenobacter</taxon>
    </lineage>
</organism>
<dbReference type="EMBL" id="JADQDM010000001">
    <property type="protein sequence ID" value="MBF9219832.1"/>
    <property type="molecule type" value="Genomic_DNA"/>
</dbReference>
<evidence type="ECO:0000256" key="1">
    <source>
        <dbReference type="SAM" id="SignalP"/>
    </source>
</evidence>
<evidence type="ECO:0000313" key="2">
    <source>
        <dbReference type="EMBL" id="MBF9219832.1"/>
    </source>
</evidence>
<proteinExistence type="predicted"/>
<reference evidence="2 3" key="1">
    <citation type="submission" date="2020-11" db="EMBL/GenBank/DDBJ databases">
        <authorList>
            <person name="Kim M.K."/>
        </authorList>
    </citation>
    <scope>NUCLEOTIDE SEQUENCE [LARGE SCALE GENOMIC DNA]</scope>
    <source>
        <strain evidence="2 3">BT662</strain>
    </source>
</reference>
<evidence type="ECO:0000313" key="3">
    <source>
        <dbReference type="Proteomes" id="UP000618931"/>
    </source>
</evidence>
<sequence>MKTTALLMRMALLAGAASCHSAYQTIPYAQSAALKTKLPFIKEYAKGPKTVFVYGSYHTNDSTDAEGKDIERNLAAFRPDIILYEGDYIGVEASRNASLSTYFEMGLARWWAAKHAVKELNLEPPAQGKYRFLQKKFATDQIMLAAILGQNTLFIKQHTRSEFEQLFPSLIKDFEREGLRLTDEQKALPHFYAAYAAFYNKPFDPATFDYETVEIKFTKTVLNKINQTSARYRDQFMLARIDSCLRVHNRVYVQVGGRHALVWQPALQRLVAAR</sequence>
<feature type="signal peptide" evidence="1">
    <location>
        <begin position="1"/>
        <end position="21"/>
    </location>
</feature>
<feature type="chain" id="PRO_5045362147" description="TraB/GumN family protein" evidence="1">
    <location>
        <begin position="22"/>
        <end position="274"/>
    </location>
</feature>
<comment type="caution">
    <text evidence="2">The sequence shown here is derived from an EMBL/GenBank/DDBJ whole genome shotgun (WGS) entry which is preliminary data.</text>
</comment>
<protein>
    <recommendedName>
        <fullName evidence="4">TraB/GumN family protein</fullName>
    </recommendedName>
</protein>
<dbReference type="RefSeq" id="WP_196291298.1">
    <property type="nucleotide sequence ID" value="NZ_JADQDM010000001.1"/>
</dbReference>
<gene>
    <name evidence="2" type="ORF">I2H31_01840</name>
</gene>